<comment type="similarity">
    <text evidence="5">Belongs to the Nudix hydrolase family.</text>
</comment>
<dbReference type="EC" id="3.-.-.-" evidence="7"/>
<dbReference type="PANTHER" id="PTHR42904:SF12">
    <property type="entry name" value="ADP-RIBOSE PYROPHOSPHATASE-RELATED"/>
    <property type="match status" value="1"/>
</dbReference>
<feature type="domain" description="Nudix hydrolase" evidence="6">
    <location>
        <begin position="39"/>
        <end position="169"/>
    </location>
</feature>
<gene>
    <name evidence="7" type="ORF">DEACI_0684</name>
    <name evidence="8" type="ORF">DEACI_2276</name>
</gene>
<dbReference type="RefSeq" id="WP_240983768.1">
    <property type="nucleotide sequence ID" value="NZ_CDGJ01000066.1"/>
</dbReference>
<keyword evidence="2" id="KW-0479">Metal-binding</keyword>
<evidence type="ECO:0000313" key="8">
    <source>
        <dbReference type="EMBL" id="CEJ07810.1"/>
    </source>
</evidence>
<dbReference type="SUPFAM" id="SSF55811">
    <property type="entry name" value="Nudix"/>
    <property type="match status" value="1"/>
</dbReference>
<dbReference type="InterPro" id="IPR020084">
    <property type="entry name" value="NUDIX_hydrolase_CS"/>
</dbReference>
<dbReference type="PANTHER" id="PTHR42904">
    <property type="entry name" value="NUDIX HYDROLASE, NUDC SUBFAMILY"/>
    <property type="match status" value="1"/>
</dbReference>
<dbReference type="EC" id="3.6.1.-" evidence="8"/>
<name>A0A8S0Y1W9_9FIRM</name>
<dbReference type="EMBL" id="CDGJ01000066">
    <property type="protein sequence ID" value="CEJ07810.1"/>
    <property type="molecule type" value="Genomic_DNA"/>
</dbReference>
<evidence type="ECO:0000256" key="1">
    <source>
        <dbReference type="ARBA" id="ARBA00001946"/>
    </source>
</evidence>
<keyword evidence="4" id="KW-0460">Magnesium</keyword>
<keyword evidence="9" id="KW-1185">Reference proteome</keyword>
<dbReference type="GO" id="GO:0019677">
    <property type="term" value="P:NAD+ catabolic process"/>
    <property type="evidence" value="ECO:0007669"/>
    <property type="project" value="TreeGrafter"/>
</dbReference>
<protein>
    <submittedName>
        <fullName evidence="8">Hydrolase, NUDIX</fullName>
        <ecNumber evidence="8">3.6.1.-</ecNumber>
    </submittedName>
    <submittedName>
        <fullName evidence="7">NUDIX hydrolase domain protein</fullName>
        <ecNumber evidence="7">3.-.-.-</ecNumber>
    </submittedName>
</protein>
<dbReference type="GO" id="GO:0006742">
    <property type="term" value="P:NADP+ catabolic process"/>
    <property type="evidence" value="ECO:0007669"/>
    <property type="project" value="TreeGrafter"/>
</dbReference>
<dbReference type="PRINTS" id="PR00502">
    <property type="entry name" value="NUDIXFAMILY"/>
</dbReference>
<dbReference type="EMBL" id="LR746496">
    <property type="protein sequence ID" value="CAA7600035.1"/>
    <property type="molecule type" value="Genomic_DNA"/>
</dbReference>
<evidence type="ECO:0000256" key="4">
    <source>
        <dbReference type="ARBA" id="ARBA00022842"/>
    </source>
</evidence>
<evidence type="ECO:0000313" key="7">
    <source>
        <dbReference type="EMBL" id="CAA7600035.1"/>
    </source>
</evidence>
<dbReference type="Gene3D" id="3.90.79.10">
    <property type="entry name" value="Nucleoside Triphosphate Pyrophosphohydrolase"/>
    <property type="match status" value="1"/>
</dbReference>
<dbReference type="PROSITE" id="PS51462">
    <property type="entry name" value="NUDIX"/>
    <property type="match status" value="1"/>
</dbReference>
<dbReference type="GO" id="GO:0046872">
    <property type="term" value="F:metal ion binding"/>
    <property type="evidence" value="ECO:0007669"/>
    <property type="project" value="UniProtKB-KW"/>
</dbReference>
<proteinExistence type="inferred from homology"/>
<dbReference type="InterPro" id="IPR020476">
    <property type="entry name" value="Nudix_hydrolase"/>
</dbReference>
<dbReference type="PROSITE" id="PS00893">
    <property type="entry name" value="NUDIX_BOX"/>
    <property type="match status" value="1"/>
</dbReference>
<dbReference type="Pfam" id="PF00293">
    <property type="entry name" value="NUDIX"/>
    <property type="match status" value="1"/>
</dbReference>
<organism evidence="7">
    <name type="scientific">Acididesulfobacillus acetoxydans</name>
    <dbReference type="NCBI Taxonomy" id="1561005"/>
    <lineage>
        <taxon>Bacteria</taxon>
        <taxon>Bacillati</taxon>
        <taxon>Bacillota</taxon>
        <taxon>Clostridia</taxon>
        <taxon>Eubacteriales</taxon>
        <taxon>Peptococcaceae</taxon>
        <taxon>Acididesulfobacillus</taxon>
    </lineage>
</organism>
<evidence type="ECO:0000256" key="5">
    <source>
        <dbReference type="RuleBase" id="RU003476"/>
    </source>
</evidence>
<comment type="cofactor">
    <cofactor evidence="1">
        <name>Mg(2+)</name>
        <dbReference type="ChEBI" id="CHEBI:18420"/>
    </cofactor>
</comment>
<reference evidence="7" key="2">
    <citation type="submission" date="2020-01" db="EMBL/GenBank/DDBJ databases">
        <authorList>
            <person name="Hornung B."/>
        </authorList>
    </citation>
    <scope>NUCLEOTIDE SEQUENCE</scope>
    <source>
        <strain evidence="7">PacBioINE</strain>
    </source>
</reference>
<keyword evidence="3 5" id="KW-0378">Hydrolase</keyword>
<reference evidence="8" key="1">
    <citation type="submission" date="2014-11" db="EMBL/GenBank/DDBJ databases">
        <authorList>
            <person name="Hornung B.V."/>
        </authorList>
    </citation>
    <scope>NUCLEOTIDE SEQUENCE</scope>
    <source>
        <strain evidence="8">INE</strain>
    </source>
</reference>
<evidence type="ECO:0000256" key="2">
    <source>
        <dbReference type="ARBA" id="ARBA00022723"/>
    </source>
</evidence>
<dbReference type="InterPro" id="IPR050241">
    <property type="entry name" value="NAD-cap_RNA_hydrolase_NudC"/>
</dbReference>
<dbReference type="Proteomes" id="UP001071230">
    <property type="component" value="Unassembled WGS sequence"/>
</dbReference>
<accession>A0A8S0Y1W9</accession>
<evidence type="ECO:0000313" key="9">
    <source>
        <dbReference type="Proteomes" id="UP001071230"/>
    </source>
</evidence>
<evidence type="ECO:0000256" key="3">
    <source>
        <dbReference type="ARBA" id="ARBA00022801"/>
    </source>
</evidence>
<dbReference type="GO" id="GO:0035529">
    <property type="term" value="F:NADH pyrophosphatase activity"/>
    <property type="evidence" value="ECO:0007669"/>
    <property type="project" value="TreeGrafter"/>
</dbReference>
<dbReference type="KEGG" id="aacx:DEACI_0684"/>
<dbReference type="InterPro" id="IPR000086">
    <property type="entry name" value="NUDIX_hydrolase_dom"/>
</dbReference>
<sequence length="198" mass="22094">MHPVTYHFCPQCGRPLGNKEFGARTRSFCPDCSFVHWGDFTLGVGGILWHGGKALLVQRAHNPGRGIWTLPGGYVEAEENIENAVAREVREETGIETQASTLIAVRDRPGEEAPPQPHDLYLIFLLRYLSGSARGDEDEVRSLGFFTLEEARRLSIAPLTLHMLEATLPGLTGFERIEGVKMLGERPLLFRTATPRRE</sequence>
<dbReference type="InterPro" id="IPR015797">
    <property type="entry name" value="NUDIX_hydrolase-like_dom_sf"/>
</dbReference>
<dbReference type="GO" id="GO:0005829">
    <property type="term" value="C:cytosol"/>
    <property type="evidence" value="ECO:0007669"/>
    <property type="project" value="TreeGrafter"/>
</dbReference>
<dbReference type="Proteomes" id="UP000836597">
    <property type="component" value="Chromosome"/>
</dbReference>
<evidence type="ECO:0000259" key="6">
    <source>
        <dbReference type="PROSITE" id="PS51462"/>
    </source>
</evidence>
<dbReference type="AlphaFoldDB" id="A0A8S0Y1W9"/>